<dbReference type="AlphaFoldDB" id="A0A7W7MYJ8"/>
<evidence type="ECO:0000313" key="4">
    <source>
        <dbReference type="EMBL" id="MBB4775853.1"/>
    </source>
</evidence>
<feature type="domain" description="MobA/VirD2-like nuclease" evidence="2">
    <location>
        <begin position="71"/>
        <end position="166"/>
    </location>
</feature>
<dbReference type="InterPro" id="IPR005094">
    <property type="entry name" value="Endonuclease_MobA/VirD2"/>
</dbReference>
<keyword evidence="6" id="KW-1185">Reference proteome</keyword>
<feature type="compositionally biased region" description="Polar residues" evidence="1">
    <location>
        <begin position="582"/>
        <end position="592"/>
    </location>
</feature>
<accession>A0A7W7MYJ8</accession>
<evidence type="ECO:0000313" key="6">
    <source>
        <dbReference type="Proteomes" id="UP001501427"/>
    </source>
</evidence>
<proteinExistence type="predicted"/>
<gene>
    <name evidence="4" type="ORF">F4557_004271</name>
    <name evidence="3" type="ORF">GCM10009546_62370</name>
</gene>
<protein>
    <recommendedName>
        <fullName evidence="2">MobA/VirD2-like nuclease domain-containing protein</fullName>
    </recommendedName>
</protein>
<dbReference type="RefSeq" id="WP_184885385.1">
    <property type="nucleotide sequence ID" value="NZ_BAAAHD010000070.1"/>
</dbReference>
<comment type="caution">
    <text evidence="4">The sequence shown here is derived from an EMBL/GenBank/DDBJ whole genome shotgun (WGS) entry which is preliminary data.</text>
</comment>
<sequence length="604" mass="66983">MIGKIRRGERVQGLLRYLYGPGRHEEHRDPHVVAGFRSAPELEPGVRADGSRDFRRLDALLTQPLALLGERNYRQPVWHLPLRAAPEDPFMSDQQWARIAHEVMDRVGLARDGDFGTVRWVAVRHAADHVHIVATLARQDGGRPDVWNDGYRVRDACRTVEQRYGLRRTAPADRTAARRPSRGEIEKAARHGRPLPSRTLLRRTVQTAAAGASSEAEFFRRLRDEGVLIRRRFSERTAGEMTGYAVALPDDLNGDGRPVWYGGGKLAADLTLPKLRRRWTGADGSVRASSPFRPLDGRHLSERTRRAVLRAAVRRAADESATTNEFLDRLRGEELLVKLRYSQIVHGQITGYAIAFAPEHDGEEPTWYPGSRLADDLSLSRLRQRWATPAAHREPTTDHDELTPEERQAFYDDASRAAAFATAEIRRHLVTNPHAAQDACWAASDALHVAARATGNRHLHRAADAYDRAARAPHGRIPIPTPAGNALRTTARLLALTGTAKDRTVVSMMLLIANFITLLDTISQLRHLQGRHAQADAARRAAAHTRQARPAGHAPAPPPAGPNAQARLAMAAFPNAWAPLPQNAQSRTTPSAPTGPVRPSRRRP</sequence>
<evidence type="ECO:0000259" key="2">
    <source>
        <dbReference type="Pfam" id="PF03432"/>
    </source>
</evidence>
<dbReference type="EMBL" id="JACHMV010000001">
    <property type="protein sequence ID" value="MBB4775853.1"/>
    <property type="molecule type" value="Genomic_DNA"/>
</dbReference>
<dbReference type="EMBL" id="BAAAHD010000070">
    <property type="protein sequence ID" value="GAA0591441.1"/>
    <property type="molecule type" value="Genomic_DNA"/>
</dbReference>
<reference evidence="6" key="2">
    <citation type="journal article" date="2019" name="Int. J. Syst. Evol. Microbiol.">
        <title>The Global Catalogue of Microorganisms (GCM) 10K type strain sequencing project: providing services to taxonomists for standard genome sequencing and annotation.</title>
        <authorList>
            <consortium name="The Broad Institute Genomics Platform"/>
            <consortium name="The Broad Institute Genome Sequencing Center for Infectious Disease"/>
            <person name="Wu L."/>
            <person name="Ma J."/>
        </authorList>
    </citation>
    <scope>NUCLEOTIDE SEQUENCE [LARGE SCALE GENOMIC DNA]</scope>
    <source>
        <strain evidence="6">JCM 10667</strain>
    </source>
</reference>
<feature type="region of interest" description="Disordered" evidence="1">
    <location>
        <begin position="533"/>
        <end position="604"/>
    </location>
</feature>
<evidence type="ECO:0000313" key="3">
    <source>
        <dbReference type="EMBL" id="GAA0591441.1"/>
    </source>
</evidence>
<organism evidence="4 5">
    <name type="scientific">Actinomadura livida</name>
    <dbReference type="NCBI Taxonomy" id="79909"/>
    <lineage>
        <taxon>Bacteria</taxon>
        <taxon>Bacillati</taxon>
        <taxon>Actinomycetota</taxon>
        <taxon>Actinomycetes</taxon>
        <taxon>Streptosporangiales</taxon>
        <taxon>Thermomonosporaceae</taxon>
        <taxon>Actinomadura</taxon>
    </lineage>
</organism>
<reference evidence="3" key="1">
    <citation type="journal article" date="2014" name="Int. J. Syst. Evol. Microbiol.">
        <title>Complete genome of a new Firmicutes species belonging to the dominant human colonic microbiota ('Ruminococcus bicirculans') reveals two chromosomes and a selective capacity to utilize plant glucans.</title>
        <authorList>
            <consortium name="NISC Comparative Sequencing Program"/>
            <person name="Wegmann U."/>
            <person name="Louis P."/>
            <person name="Goesmann A."/>
            <person name="Henrissat B."/>
            <person name="Duncan S.H."/>
            <person name="Flint H.J."/>
        </authorList>
    </citation>
    <scope>NUCLEOTIDE SEQUENCE</scope>
    <source>
        <strain evidence="3">JCM 10667</strain>
    </source>
</reference>
<evidence type="ECO:0000313" key="5">
    <source>
        <dbReference type="Proteomes" id="UP000549343"/>
    </source>
</evidence>
<evidence type="ECO:0000256" key="1">
    <source>
        <dbReference type="SAM" id="MobiDB-lite"/>
    </source>
</evidence>
<feature type="region of interest" description="Disordered" evidence="1">
    <location>
        <begin position="171"/>
        <end position="194"/>
    </location>
</feature>
<reference evidence="3" key="4">
    <citation type="submission" date="2023-12" db="EMBL/GenBank/DDBJ databases">
        <authorList>
            <person name="Sun Q."/>
            <person name="Inoue M."/>
        </authorList>
    </citation>
    <scope>NUCLEOTIDE SEQUENCE</scope>
    <source>
        <strain evidence="3">JCM 10667</strain>
    </source>
</reference>
<reference evidence="4 5" key="3">
    <citation type="submission" date="2020-08" db="EMBL/GenBank/DDBJ databases">
        <title>Sequencing the genomes of 1000 actinobacteria strains.</title>
        <authorList>
            <person name="Klenk H.-P."/>
        </authorList>
    </citation>
    <scope>NUCLEOTIDE SEQUENCE [LARGE SCALE GENOMIC DNA]</scope>
    <source>
        <strain evidence="4 5">DSM 44772</strain>
    </source>
</reference>
<dbReference type="Proteomes" id="UP001501427">
    <property type="component" value="Unassembled WGS sequence"/>
</dbReference>
<dbReference type="Pfam" id="PF03432">
    <property type="entry name" value="Relaxase"/>
    <property type="match status" value="1"/>
</dbReference>
<dbReference type="Proteomes" id="UP000549343">
    <property type="component" value="Unassembled WGS sequence"/>
</dbReference>
<name>A0A7W7MYJ8_9ACTN</name>